<protein>
    <submittedName>
        <fullName evidence="2">Uncharacterized protein</fullName>
    </submittedName>
</protein>
<evidence type="ECO:0000256" key="1">
    <source>
        <dbReference type="SAM" id="Coils"/>
    </source>
</evidence>
<feature type="non-terminal residue" evidence="2">
    <location>
        <position position="1"/>
    </location>
</feature>
<dbReference type="AlphaFoldDB" id="A0AAV5SSL4"/>
<proteinExistence type="predicted"/>
<evidence type="ECO:0000313" key="2">
    <source>
        <dbReference type="EMBL" id="GMS86367.1"/>
    </source>
</evidence>
<feature type="coiled-coil region" evidence="1">
    <location>
        <begin position="43"/>
        <end position="77"/>
    </location>
</feature>
<feature type="non-terminal residue" evidence="2">
    <location>
        <position position="102"/>
    </location>
</feature>
<sequence length="102" mass="11777">GDSFPSKLSARPTCTHHNVYGALRNEFWSHDRISEKSAEMISESELQAEILKVQQAIDKLTSEMPNQGEELRKLNKEFEDLVINKKPFLQKKIFQGKERTTT</sequence>
<keyword evidence="3" id="KW-1185">Reference proteome</keyword>
<reference evidence="2" key="1">
    <citation type="submission" date="2023-10" db="EMBL/GenBank/DDBJ databases">
        <title>Genome assembly of Pristionchus species.</title>
        <authorList>
            <person name="Yoshida K."/>
            <person name="Sommer R.J."/>
        </authorList>
    </citation>
    <scope>NUCLEOTIDE SEQUENCE</scope>
    <source>
        <strain evidence="2">RS0144</strain>
    </source>
</reference>
<dbReference type="Proteomes" id="UP001432027">
    <property type="component" value="Unassembled WGS sequence"/>
</dbReference>
<name>A0AAV5SSL4_9BILA</name>
<keyword evidence="1" id="KW-0175">Coiled coil</keyword>
<dbReference type="EMBL" id="BTSX01000002">
    <property type="protein sequence ID" value="GMS86367.1"/>
    <property type="molecule type" value="Genomic_DNA"/>
</dbReference>
<comment type="caution">
    <text evidence="2">The sequence shown here is derived from an EMBL/GenBank/DDBJ whole genome shotgun (WGS) entry which is preliminary data.</text>
</comment>
<accession>A0AAV5SSL4</accession>
<organism evidence="2 3">
    <name type="scientific">Pristionchus entomophagus</name>
    <dbReference type="NCBI Taxonomy" id="358040"/>
    <lineage>
        <taxon>Eukaryota</taxon>
        <taxon>Metazoa</taxon>
        <taxon>Ecdysozoa</taxon>
        <taxon>Nematoda</taxon>
        <taxon>Chromadorea</taxon>
        <taxon>Rhabditida</taxon>
        <taxon>Rhabditina</taxon>
        <taxon>Diplogasteromorpha</taxon>
        <taxon>Diplogasteroidea</taxon>
        <taxon>Neodiplogasteridae</taxon>
        <taxon>Pristionchus</taxon>
    </lineage>
</organism>
<gene>
    <name evidence="2" type="ORF">PENTCL1PPCAC_8542</name>
</gene>
<evidence type="ECO:0000313" key="3">
    <source>
        <dbReference type="Proteomes" id="UP001432027"/>
    </source>
</evidence>